<evidence type="ECO:0000256" key="2">
    <source>
        <dbReference type="SAM" id="MobiDB-lite"/>
    </source>
</evidence>
<feature type="compositionally biased region" description="Polar residues" evidence="2">
    <location>
        <begin position="160"/>
        <end position="172"/>
    </location>
</feature>
<keyword evidence="3" id="KW-1133">Transmembrane helix</keyword>
<gene>
    <name evidence="5" type="ORF">DF222_07660</name>
</gene>
<accession>A0A2U1T601</accession>
<sequence length="336" mass="36463">MREKNGTDNNTGNILLIALVVLAAVASIVMLFTDSAVALKIALLAALWAAIIGFFLVYRYRNQAREAANEAEMREEVHSAEMDKLRAEHGNDSTLRELKEEIAVLRDRLEELTGESLGYEPDAIRADARRIPEVESPRRPGDIRVVTDTEPAGKGETGKTRSASSVSQSTGSHVAPPAPAGEEHPPLKYVDSARPEPKKAPETAWEPVTAEQVKVDDEPYHGAHEAPEEKEEAEAPKRPTGAPSADAVAGRIGSHRATKAESNPLSALIHEKTRAEAASDDAERRSEEPSARQRPAVSEQPAPAEEEHAGGRRRRDENAQAVSVAELMRNLKGRGQ</sequence>
<reference evidence="6" key="1">
    <citation type="submission" date="2018-04" db="EMBL/GenBank/DDBJ databases">
        <authorList>
            <person name="Liu S."/>
            <person name="Wang Z."/>
            <person name="Li J."/>
        </authorList>
    </citation>
    <scope>NUCLEOTIDE SEQUENCE [LARGE SCALE GENOMIC DNA]</scope>
    <source>
        <strain evidence="6">2189</strain>
    </source>
</reference>
<keyword evidence="1" id="KW-0175">Coiled coil</keyword>
<protein>
    <recommendedName>
        <fullName evidence="4">DUF6779 domain-containing protein</fullName>
    </recommendedName>
</protein>
<feature type="coiled-coil region" evidence="1">
    <location>
        <begin position="68"/>
        <end position="115"/>
    </location>
</feature>
<evidence type="ECO:0000313" key="5">
    <source>
        <dbReference type="EMBL" id="PWC01393.1"/>
    </source>
</evidence>
<dbReference type="OrthoDB" id="4409518at2"/>
<dbReference type="AlphaFoldDB" id="A0A2U1T601"/>
<evidence type="ECO:0000256" key="3">
    <source>
        <dbReference type="SAM" id="Phobius"/>
    </source>
</evidence>
<keyword evidence="3" id="KW-0472">Membrane</keyword>
<organism evidence="5 6">
    <name type="scientific">Corynebacterium yudongzhengii</name>
    <dbReference type="NCBI Taxonomy" id="2080740"/>
    <lineage>
        <taxon>Bacteria</taxon>
        <taxon>Bacillati</taxon>
        <taxon>Actinomycetota</taxon>
        <taxon>Actinomycetes</taxon>
        <taxon>Mycobacteriales</taxon>
        <taxon>Corynebacteriaceae</taxon>
        <taxon>Corynebacterium</taxon>
    </lineage>
</organism>
<feature type="compositionally biased region" description="Basic and acidic residues" evidence="2">
    <location>
        <begin position="305"/>
        <end position="318"/>
    </location>
</feature>
<feature type="transmembrane region" description="Helical" evidence="3">
    <location>
        <begin position="12"/>
        <end position="32"/>
    </location>
</feature>
<comment type="caution">
    <text evidence="5">The sequence shown here is derived from an EMBL/GenBank/DDBJ whole genome shotgun (WGS) entry which is preliminary data.</text>
</comment>
<evidence type="ECO:0000259" key="4">
    <source>
        <dbReference type="Pfam" id="PF20570"/>
    </source>
</evidence>
<evidence type="ECO:0000313" key="6">
    <source>
        <dbReference type="Proteomes" id="UP000244989"/>
    </source>
</evidence>
<feature type="compositionally biased region" description="Basic and acidic residues" evidence="2">
    <location>
        <begin position="213"/>
        <end position="237"/>
    </location>
</feature>
<feature type="region of interest" description="Disordered" evidence="2">
    <location>
        <begin position="128"/>
        <end position="336"/>
    </location>
</feature>
<evidence type="ECO:0000256" key="1">
    <source>
        <dbReference type="SAM" id="Coils"/>
    </source>
</evidence>
<dbReference type="Proteomes" id="UP000244989">
    <property type="component" value="Unassembled WGS sequence"/>
</dbReference>
<keyword evidence="3" id="KW-0812">Transmembrane</keyword>
<feature type="compositionally biased region" description="Basic and acidic residues" evidence="2">
    <location>
        <begin position="269"/>
        <end position="291"/>
    </location>
</feature>
<keyword evidence="6" id="KW-1185">Reference proteome</keyword>
<name>A0A2U1T601_9CORY</name>
<dbReference type="EMBL" id="QEEZ01000013">
    <property type="protein sequence ID" value="PWC01393.1"/>
    <property type="molecule type" value="Genomic_DNA"/>
</dbReference>
<proteinExistence type="predicted"/>
<feature type="compositionally biased region" description="Basic and acidic residues" evidence="2">
    <location>
        <begin position="181"/>
        <end position="201"/>
    </location>
</feature>
<feature type="domain" description="DUF6779" evidence="4">
    <location>
        <begin position="39"/>
        <end position="130"/>
    </location>
</feature>
<dbReference type="Pfam" id="PF20570">
    <property type="entry name" value="DUF6779"/>
    <property type="match status" value="1"/>
</dbReference>
<feature type="compositionally biased region" description="Basic and acidic residues" evidence="2">
    <location>
        <begin position="128"/>
        <end position="159"/>
    </location>
</feature>
<dbReference type="RefSeq" id="WP_108432252.1">
    <property type="nucleotide sequence ID" value="NZ_CP026947.1"/>
</dbReference>
<dbReference type="KEGG" id="cyz:C3B44_10100"/>
<dbReference type="InterPro" id="IPR046706">
    <property type="entry name" value="DUF6779"/>
</dbReference>
<feature type="transmembrane region" description="Helical" evidence="3">
    <location>
        <begin position="38"/>
        <end position="58"/>
    </location>
</feature>